<keyword evidence="3" id="KW-1185">Reference proteome</keyword>
<accession>A0A1Q3EPU1</accession>
<protein>
    <submittedName>
        <fullName evidence="2">Uncharacterized protein</fullName>
    </submittedName>
</protein>
<dbReference type="Proteomes" id="UP000188533">
    <property type="component" value="Unassembled WGS sequence"/>
</dbReference>
<evidence type="ECO:0000313" key="3">
    <source>
        <dbReference type="Proteomes" id="UP000188533"/>
    </source>
</evidence>
<organism evidence="2 3">
    <name type="scientific">Lentinula edodes</name>
    <name type="common">Shiitake mushroom</name>
    <name type="synonym">Lentinus edodes</name>
    <dbReference type="NCBI Taxonomy" id="5353"/>
    <lineage>
        <taxon>Eukaryota</taxon>
        <taxon>Fungi</taxon>
        <taxon>Dikarya</taxon>
        <taxon>Basidiomycota</taxon>
        <taxon>Agaricomycotina</taxon>
        <taxon>Agaricomycetes</taxon>
        <taxon>Agaricomycetidae</taxon>
        <taxon>Agaricales</taxon>
        <taxon>Marasmiineae</taxon>
        <taxon>Omphalotaceae</taxon>
        <taxon>Lentinula</taxon>
    </lineage>
</organism>
<proteinExistence type="predicted"/>
<evidence type="ECO:0000313" key="2">
    <source>
        <dbReference type="EMBL" id="GAW09219.1"/>
    </source>
</evidence>
<evidence type="ECO:0000256" key="1">
    <source>
        <dbReference type="SAM" id="Phobius"/>
    </source>
</evidence>
<keyword evidence="1" id="KW-0812">Transmembrane</keyword>
<keyword evidence="1" id="KW-0472">Membrane</keyword>
<dbReference type="AlphaFoldDB" id="A0A1Q3EPU1"/>
<reference evidence="2 3" key="1">
    <citation type="submission" date="2016-08" db="EMBL/GenBank/DDBJ databases">
        <authorList>
            <consortium name="Lentinula edodes genome sequencing consortium"/>
            <person name="Sakamoto Y."/>
            <person name="Nakade K."/>
            <person name="Sato S."/>
            <person name="Yoshida Y."/>
            <person name="Miyazaki K."/>
            <person name="Natsume S."/>
            <person name="Konno N."/>
        </authorList>
    </citation>
    <scope>NUCLEOTIDE SEQUENCE [LARGE SCALE GENOMIC DNA]</scope>
    <source>
        <strain evidence="2 3">NBRC 111202</strain>
    </source>
</reference>
<sequence>MLPRLRLPVNSVLFFRPAEMANEVDRILQYLTIILLATIAITEMTDKVDLILQSLVIILSCVLTVLVAIAHNFHTVHASPP</sequence>
<comment type="caution">
    <text evidence="2">The sequence shown here is derived from an EMBL/GenBank/DDBJ whole genome shotgun (WGS) entry which is preliminary data.</text>
</comment>
<keyword evidence="1" id="KW-1133">Transmembrane helix</keyword>
<dbReference type="EMBL" id="BDGU01001052">
    <property type="protein sequence ID" value="GAW09219.1"/>
    <property type="molecule type" value="Genomic_DNA"/>
</dbReference>
<feature type="transmembrane region" description="Helical" evidence="1">
    <location>
        <begin position="50"/>
        <end position="71"/>
    </location>
</feature>
<gene>
    <name evidence="2" type="ORF">LENED_011361</name>
</gene>
<reference evidence="2 3" key="2">
    <citation type="submission" date="2017-02" db="EMBL/GenBank/DDBJ databases">
        <title>A genome survey and senescence transcriptome analysis in Lentinula edodes.</title>
        <authorList>
            <person name="Sakamoto Y."/>
            <person name="Nakade K."/>
            <person name="Sato S."/>
            <person name="Yoshida Y."/>
            <person name="Miyazaki K."/>
            <person name="Natsume S."/>
            <person name="Konno N."/>
        </authorList>
    </citation>
    <scope>NUCLEOTIDE SEQUENCE [LARGE SCALE GENOMIC DNA]</scope>
    <source>
        <strain evidence="2 3">NBRC 111202</strain>
    </source>
</reference>
<name>A0A1Q3EPU1_LENED</name>